<reference evidence="4 5" key="1">
    <citation type="journal article" date="2016" name="Nat. Commun.">
        <title>Thousands of microbial genomes shed light on interconnected biogeochemical processes in an aquifer system.</title>
        <authorList>
            <person name="Anantharaman K."/>
            <person name="Brown C.T."/>
            <person name="Hug L.A."/>
            <person name="Sharon I."/>
            <person name="Castelle C.J."/>
            <person name="Probst A.J."/>
            <person name="Thomas B.C."/>
            <person name="Singh A."/>
            <person name="Wilkins M.J."/>
            <person name="Karaoz U."/>
            <person name="Brodie E.L."/>
            <person name="Williams K.H."/>
            <person name="Hubbard S.S."/>
            <person name="Banfield J.F."/>
        </authorList>
    </citation>
    <scope>NUCLEOTIDE SEQUENCE [LARGE SCALE GENOMIC DNA]</scope>
</reference>
<accession>A0A1G1KQJ7</accession>
<keyword evidence="2" id="KW-1133">Transmembrane helix</keyword>
<comment type="caution">
    <text evidence="4">The sequence shown here is derived from an EMBL/GenBank/DDBJ whole genome shotgun (WGS) entry which is preliminary data.</text>
</comment>
<evidence type="ECO:0000256" key="2">
    <source>
        <dbReference type="SAM" id="Phobius"/>
    </source>
</evidence>
<sequence>MPDLSVIVITYNEEKNIEACLKSVQGLASEIYIVDSFSSDGTLSIAERYKAKVCRHEFKTHACQWQWALQHLPLQTEWVLALDADQRLSNELRDEICLFFNQNISDYDGIYINRRNYFFGKWIRYGGYYPKYMLKLFRRSKVFMDPSEYVDAHFYLNSGKVLCLKNDLIEENLKDDRLAVWIDKHKKYAKLQAREEYEVTCSGGRKWPVEPRMAGNPNERTLWLKKGWYASPRYLRAFIYFFYRFFIRLGFLDGFAGVIFHVLQGLWYRLLIDYYIGQIKRTS</sequence>
<keyword evidence="2" id="KW-0812">Transmembrane</keyword>
<dbReference type="CDD" id="cd02511">
    <property type="entry name" value="Beta4Glucosyltransferase"/>
    <property type="match status" value="1"/>
</dbReference>
<feature type="transmembrane region" description="Helical" evidence="2">
    <location>
        <begin position="258"/>
        <end position="276"/>
    </location>
</feature>
<dbReference type="InterPro" id="IPR029044">
    <property type="entry name" value="Nucleotide-diphossugar_trans"/>
</dbReference>
<dbReference type="PANTHER" id="PTHR43630">
    <property type="entry name" value="POLY-BETA-1,6-N-ACETYL-D-GLUCOSAMINE SYNTHASE"/>
    <property type="match status" value="1"/>
</dbReference>
<evidence type="ECO:0000256" key="1">
    <source>
        <dbReference type="ARBA" id="ARBA00038494"/>
    </source>
</evidence>
<dbReference type="AlphaFoldDB" id="A0A1G1KQJ7"/>
<organism evidence="4 5">
    <name type="scientific">Candidatus Danuiimicrobium aquiferis</name>
    <dbReference type="NCBI Taxonomy" id="1801832"/>
    <lineage>
        <taxon>Bacteria</taxon>
        <taxon>Pseudomonadati</taxon>
        <taxon>Candidatus Omnitrophota</taxon>
        <taxon>Candidatus Danuiimicrobium</taxon>
    </lineage>
</organism>
<keyword evidence="2" id="KW-0472">Membrane</keyword>
<evidence type="ECO:0000259" key="3">
    <source>
        <dbReference type="Pfam" id="PF00535"/>
    </source>
</evidence>
<evidence type="ECO:0000313" key="4">
    <source>
        <dbReference type="EMBL" id="OGW95224.1"/>
    </source>
</evidence>
<protein>
    <recommendedName>
        <fullName evidence="3">Glycosyltransferase 2-like domain-containing protein</fullName>
    </recommendedName>
</protein>
<dbReference type="Pfam" id="PF00535">
    <property type="entry name" value="Glycos_transf_2"/>
    <property type="match status" value="1"/>
</dbReference>
<proteinExistence type="inferred from homology"/>
<dbReference type="InterPro" id="IPR001173">
    <property type="entry name" value="Glyco_trans_2-like"/>
</dbReference>
<dbReference type="Gene3D" id="3.90.550.10">
    <property type="entry name" value="Spore Coat Polysaccharide Biosynthesis Protein SpsA, Chain A"/>
    <property type="match status" value="1"/>
</dbReference>
<name>A0A1G1KQJ7_9BACT</name>
<comment type="similarity">
    <text evidence="1">Belongs to the glycosyltransferase 2 family. WaaE/KdtX subfamily.</text>
</comment>
<evidence type="ECO:0000313" key="5">
    <source>
        <dbReference type="Proteomes" id="UP000178187"/>
    </source>
</evidence>
<gene>
    <name evidence="4" type="ORF">A3G33_04655</name>
</gene>
<dbReference type="SUPFAM" id="SSF53448">
    <property type="entry name" value="Nucleotide-diphospho-sugar transferases"/>
    <property type="match status" value="1"/>
</dbReference>
<dbReference type="PANTHER" id="PTHR43630:SF2">
    <property type="entry name" value="GLYCOSYLTRANSFERASE"/>
    <property type="match status" value="1"/>
</dbReference>
<dbReference type="Proteomes" id="UP000178187">
    <property type="component" value="Unassembled WGS sequence"/>
</dbReference>
<dbReference type="EMBL" id="MHFR01000068">
    <property type="protein sequence ID" value="OGW95224.1"/>
    <property type="molecule type" value="Genomic_DNA"/>
</dbReference>
<feature type="domain" description="Glycosyltransferase 2-like" evidence="3">
    <location>
        <begin position="5"/>
        <end position="102"/>
    </location>
</feature>